<feature type="compositionally biased region" description="Polar residues" evidence="1">
    <location>
        <begin position="76"/>
        <end position="88"/>
    </location>
</feature>
<proteinExistence type="predicted"/>
<reference evidence="2" key="1">
    <citation type="submission" date="2014-05" db="EMBL/GenBank/DDBJ databases">
        <authorList>
            <person name="Chronopoulou M."/>
        </authorList>
    </citation>
    <scope>NUCLEOTIDE SEQUENCE</scope>
    <source>
        <tissue evidence="2">Whole organism</tissue>
    </source>
</reference>
<dbReference type="EMBL" id="HACA01009038">
    <property type="protein sequence ID" value="CDW26399.1"/>
    <property type="molecule type" value="Transcribed_RNA"/>
</dbReference>
<feature type="region of interest" description="Disordered" evidence="1">
    <location>
        <begin position="69"/>
        <end position="95"/>
    </location>
</feature>
<protein>
    <submittedName>
        <fullName evidence="2">Uncharacterized protein</fullName>
    </submittedName>
</protein>
<accession>A0A0K2TKE8</accession>
<evidence type="ECO:0000313" key="2">
    <source>
        <dbReference type="EMBL" id="CDW26399.1"/>
    </source>
</evidence>
<name>A0A0K2TKE8_LEPSM</name>
<organism evidence="2">
    <name type="scientific">Lepeophtheirus salmonis</name>
    <name type="common">Salmon louse</name>
    <name type="synonym">Caligus salmonis</name>
    <dbReference type="NCBI Taxonomy" id="72036"/>
    <lineage>
        <taxon>Eukaryota</taxon>
        <taxon>Metazoa</taxon>
        <taxon>Ecdysozoa</taxon>
        <taxon>Arthropoda</taxon>
        <taxon>Crustacea</taxon>
        <taxon>Multicrustacea</taxon>
        <taxon>Hexanauplia</taxon>
        <taxon>Copepoda</taxon>
        <taxon>Siphonostomatoida</taxon>
        <taxon>Caligidae</taxon>
        <taxon>Lepeophtheirus</taxon>
    </lineage>
</organism>
<sequence length="107" mass="11184">HVSGPILIQYFLISSSIVSQYVGSELRVLLAGLLSSCALSAATGETLTKGLVEASTSWTPEAQPAVSADSVLDPSVSHSNTVRHSSFASKDKDKARWSQAVSFASTS</sequence>
<feature type="non-terminal residue" evidence="2">
    <location>
        <position position="1"/>
    </location>
</feature>
<dbReference type="AlphaFoldDB" id="A0A0K2TKE8"/>
<evidence type="ECO:0000256" key="1">
    <source>
        <dbReference type="SAM" id="MobiDB-lite"/>
    </source>
</evidence>